<feature type="transmembrane region" description="Helical" evidence="7">
    <location>
        <begin position="315"/>
        <end position="341"/>
    </location>
</feature>
<evidence type="ECO:0000313" key="9">
    <source>
        <dbReference type="EMBL" id="EHN58843.1"/>
    </source>
</evidence>
<feature type="domain" description="Major facilitator superfamily (MFS) profile" evidence="8">
    <location>
        <begin position="14"/>
        <end position="407"/>
    </location>
</feature>
<name>G9WFC3_9LACO</name>
<keyword evidence="6 7" id="KW-0472">Membrane</keyword>
<sequence>MSDSFQQKLSWRSNFYLIFIGQFVSGLTTMIVQYAFMWYITAVLKSATALSMSTLVMFLPWIFLAPFAGVVIDRWSRKVIMISMDLMAALVAIIISITIGQFAGNALLTLLLIAIFVRAVTQVFQQPTLNTIVPVIVPTEQLTKINGQIQTLQSLTMVIAPGISAVLFGLMSIQWIILLDVIGAIFGSATILLARVPKPTAQEEQVSFFKNFGLGLAALAQHRGIFQYSLLSLVAITLIMPGASLYPLMTTQHFNGTIGQAGIVETVWSVGSLLGGLYISIRGAGKNRFYAIFLGLLLLGLSFTVFAFLPGTPVGFWIFASLNIIAGFALAFMNSPFIAIVQEQIPAETMGRVMSVLAALTNIGAPVGLMFAGPLADNFGITRLFLLAGVGTLLVTLAAVILPAVRKIDEKTDNKKTALD</sequence>
<evidence type="ECO:0000256" key="1">
    <source>
        <dbReference type="ARBA" id="ARBA00004651"/>
    </source>
</evidence>
<evidence type="ECO:0000256" key="3">
    <source>
        <dbReference type="ARBA" id="ARBA00022475"/>
    </source>
</evidence>
<dbReference type="RefSeq" id="WP_007745403.1">
    <property type="nucleotide sequence ID" value="NZ_CM001398.1"/>
</dbReference>
<evidence type="ECO:0000313" key="10">
    <source>
        <dbReference type="Proteomes" id="UP000004959"/>
    </source>
</evidence>
<dbReference type="Gene3D" id="1.20.1250.20">
    <property type="entry name" value="MFS general substrate transporter like domains"/>
    <property type="match status" value="1"/>
</dbReference>
<dbReference type="HOGENOM" id="CLU_034180_16_0_9"/>
<keyword evidence="10" id="KW-1185">Reference proteome</keyword>
<dbReference type="SUPFAM" id="SSF103473">
    <property type="entry name" value="MFS general substrate transporter"/>
    <property type="match status" value="1"/>
</dbReference>
<reference evidence="9 10" key="1">
    <citation type="journal article" date="2012" name="PLoS ONE">
        <title>Functional divergence in the genus oenococcus as predicted by genome sequencing of the newly-described species, Oenococcus kitaharae.</title>
        <authorList>
            <person name="Borneman A.R."/>
            <person name="McCarthy J.M."/>
            <person name="Chambers P.J."/>
            <person name="Bartowsky E.J."/>
        </authorList>
    </citation>
    <scope>NUCLEOTIDE SEQUENCE [LARGE SCALE GENOMIC DNA]</scope>
    <source>
        <strain evidence="10">DSM17330</strain>
    </source>
</reference>
<feature type="transmembrane region" description="Helical" evidence="7">
    <location>
        <begin position="353"/>
        <end position="372"/>
    </location>
</feature>
<evidence type="ECO:0000256" key="5">
    <source>
        <dbReference type="ARBA" id="ARBA00022989"/>
    </source>
</evidence>
<dbReference type="InterPro" id="IPR036259">
    <property type="entry name" value="MFS_trans_sf"/>
</dbReference>
<dbReference type="PROSITE" id="PS50850">
    <property type="entry name" value="MFS"/>
    <property type="match status" value="1"/>
</dbReference>
<dbReference type="PATRIC" id="fig|1045004.4.peg.736"/>
<feature type="transmembrane region" description="Helical" evidence="7">
    <location>
        <begin position="176"/>
        <end position="194"/>
    </location>
</feature>
<gene>
    <name evidence="9" type="ORF">OKIT_0734</name>
</gene>
<feature type="transmembrane region" description="Helical" evidence="7">
    <location>
        <begin position="384"/>
        <end position="405"/>
    </location>
</feature>
<dbReference type="PANTHER" id="PTHR23513:SF11">
    <property type="entry name" value="STAPHYLOFERRIN A TRANSPORTER"/>
    <property type="match status" value="1"/>
</dbReference>
<accession>G9WFC3</accession>
<keyword evidence="3" id="KW-1003">Cell membrane</keyword>
<evidence type="ECO:0000256" key="2">
    <source>
        <dbReference type="ARBA" id="ARBA00022448"/>
    </source>
</evidence>
<feature type="transmembrane region" description="Helical" evidence="7">
    <location>
        <begin position="289"/>
        <end position="309"/>
    </location>
</feature>
<dbReference type="CDD" id="cd06173">
    <property type="entry name" value="MFS_MefA_like"/>
    <property type="match status" value="1"/>
</dbReference>
<dbReference type="GO" id="GO:0022857">
    <property type="term" value="F:transmembrane transporter activity"/>
    <property type="evidence" value="ECO:0007669"/>
    <property type="project" value="InterPro"/>
</dbReference>
<evidence type="ECO:0000259" key="8">
    <source>
        <dbReference type="PROSITE" id="PS50850"/>
    </source>
</evidence>
<dbReference type="Pfam" id="PF07690">
    <property type="entry name" value="MFS_1"/>
    <property type="match status" value="2"/>
</dbReference>
<feature type="transmembrane region" description="Helical" evidence="7">
    <location>
        <begin position="225"/>
        <end position="246"/>
    </location>
</feature>
<keyword evidence="4 7" id="KW-0812">Transmembrane</keyword>
<dbReference type="PANTHER" id="PTHR23513">
    <property type="entry name" value="INTEGRAL MEMBRANE EFFLUX PROTEIN-RELATED"/>
    <property type="match status" value="1"/>
</dbReference>
<comment type="caution">
    <text evidence="9">The sequence shown here is derived from an EMBL/GenBank/DDBJ whole genome shotgun (WGS) entry which is preliminary data.</text>
</comment>
<dbReference type="InterPro" id="IPR020846">
    <property type="entry name" value="MFS_dom"/>
</dbReference>
<dbReference type="EMBL" id="AFVZ01000001">
    <property type="protein sequence ID" value="EHN58843.1"/>
    <property type="molecule type" value="Genomic_DNA"/>
</dbReference>
<protein>
    <submittedName>
        <fullName evidence="9">Permease of the major facilitator superfamily</fullName>
    </submittedName>
</protein>
<dbReference type="Proteomes" id="UP000004959">
    <property type="component" value="Chromosome"/>
</dbReference>
<proteinExistence type="predicted"/>
<evidence type="ECO:0000256" key="7">
    <source>
        <dbReference type="SAM" id="Phobius"/>
    </source>
</evidence>
<feature type="transmembrane region" description="Helical" evidence="7">
    <location>
        <begin position="52"/>
        <end position="72"/>
    </location>
</feature>
<organism evidence="9 10">
    <name type="scientific">Oenococcus kitaharae DSM 17330</name>
    <dbReference type="NCBI Taxonomy" id="1045004"/>
    <lineage>
        <taxon>Bacteria</taxon>
        <taxon>Bacillati</taxon>
        <taxon>Bacillota</taxon>
        <taxon>Bacilli</taxon>
        <taxon>Lactobacillales</taxon>
        <taxon>Lactobacillaceae</taxon>
        <taxon>Oenococcus</taxon>
    </lineage>
</organism>
<evidence type="ECO:0000256" key="4">
    <source>
        <dbReference type="ARBA" id="ARBA00022692"/>
    </source>
</evidence>
<dbReference type="STRING" id="336988.NT96_08670"/>
<feature type="transmembrane region" description="Helical" evidence="7">
    <location>
        <begin position="15"/>
        <end position="40"/>
    </location>
</feature>
<evidence type="ECO:0000256" key="6">
    <source>
        <dbReference type="ARBA" id="ARBA00023136"/>
    </source>
</evidence>
<feature type="transmembrane region" description="Helical" evidence="7">
    <location>
        <begin position="258"/>
        <end position="277"/>
    </location>
</feature>
<dbReference type="OrthoDB" id="9775268at2"/>
<dbReference type="InterPro" id="IPR011701">
    <property type="entry name" value="MFS"/>
</dbReference>
<comment type="subcellular location">
    <subcellularLocation>
        <location evidence="1">Cell membrane</location>
        <topology evidence="1">Multi-pass membrane protein</topology>
    </subcellularLocation>
</comment>
<keyword evidence="5 7" id="KW-1133">Transmembrane helix</keyword>
<dbReference type="eggNOG" id="COG2814">
    <property type="taxonomic scope" value="Bacteria"/>
</dbReference>
<dbReference type="GO" id="GO:0005886">
    <property type="term" value="C:plasma membrane"/>
    <property type="evidence" value="ECO:0007669"/>
    <property type="project" value="UniProtKB-SubCell"/>
</dbReference>
<dbReference type="AlphaFoldDB" id="G9WFC3"/>
<keyword evidence="2" id="KW-0813">Transport</keyword>